<dbReference type="PANTHER" id="PTHR12809:SF2">
    <property type="entry name" value="MEDIATOR OF RNA POLYMERASE II TRANSCRIPTION SUBUNIT 14"/>
    <property type="match status" value="1"/>
</dbReference>
<evidence type="ECO:0000256" key="5">
    <source>
        <dbReference type="ARBA" id="ARBA00023163"/>
    </source>
</evidence>
<proteinExistence type="inferred from homology"/>
<comment type="subcellular location">
    <subcellularLocation>
        <location evidence="1 7">Nucleus</location>
    </subcellularLocation>
</comment>
<dbReference type="Pfam" id="PF08638">
    <property type="entry name" value="Med14"/>
    <property type="match status" value="1"/>
</dbReference>
<dbReference type="AlphaFoldDB" id="W7U1S8"/>
<gene>
    <name evidence="9" type="ORF">Naga_100022g59</name>
</gene>
<dbReference type="PANTHER" id="PTHR12809">
    <property type="entry name" value="MEDIATOR COMPLEX SUBUNIT"/>
    <property type="match status" value="1"/>
</dbReference>
<keyword evidence="5 7" id="KW-0804">Transcription</keyword>
<feature type="domain" description="Mediator complex subunit MED14 N-terminal" evidence="8">
    <location>
        <begin position="2"/>
        <end position="190"/>
    </location>
</feature>
<evidence type="ECO:0000313" key="9">
    <source>
        <dbReference type="EMBL" id="EWM29753.1"/>
    </source>
</evidence>
<dbReference type="GO" id="GO:0016592">
    <property type="term" value="C:mediator complex"/>
    <property type="evidence" value="ECO:0007669"/>
    <property type="project" value="UniProtKB-UniRule"/>
</dbReference>
<keyword evidence="4 7" id="KW-0010">Activator</keyword>
<keyword evidence="6 7" id="KW-0539">Nucleus</keyword>
<protein>
    <recommendedName>
        <fullName evidence="7">Mediator of RNA polymerase II transcription subunit 14</fullName>
    </recommendedName>
    <alternativeName>
        <fullName evidence="7">Mediator complex subunit 14</fullName>
    </alternativeName>
</protein>
<evidence type="ECO:0000256" key="3">
    <source>
        <dbReference type="ARBA" id="ARBA00023015"/>
    </source>
</evidence>
<evidence type="ECO:0000256" key="7">
    <source>
        <dbReference type="RuleBase" id="RU365082"/>
    </source>
</evidence>
<evidence type="ECO:0000256" key="4">
    <source>
        <dbReference type="ARBA" id="ARBA00023159"/>
    </source>
</evidence>
<comment type="similarity">
    <text evidence="2 7">Belongs to the Mediator complex subunit 14 family.</text>
</comment>
<evidence type="ECO:0000259" key="8">
    <source>
        <dbReference type="Pfam" id="PF08638"/>
    </source>
</evidence>
<comment type="subunit">
    <text evidence="7">Component of the Mediator complex.</text>
</comment>
<name>W7U1S8_9STRA</name>
<dbReference type="Proteomes" id="UP000019335">
    <property type="component" value="Chromosome 2"/>
</dbReference>
<evidence type="ECO:0000313" key="10">
    <source>
        <dbReference type="Proteomes" id="UP000019335"/>
    </source>
</evidence>
<comment type="caution">
    <text evidence="9">The sequence shown here is derived from an EMBL/GenBank/DDBJ whole genome shotgun (WGS) entry which is preliminary data.</text>
</comment>
<dbReference type="GO" id="GO:0006357">
    <property type="term" value="P:regulation of transcription by RNA polymerase II"/>
    <property type="evidence" value="ECO:0007669"/>
    <property type="project" value="InterPro"/>
</dbReference>
<evidence type="ECO:0000256" key="6">
    <source>
        <dbReference type="ARBA" id="ARBA00023242"/>
    </source>
</evidence>
<keyword evidence="3 7" id="KW-0805">Transcription regulation</keyword>
<dbReference type="GO" id="GO:0070847">
    <property type="term" value="C:core mediator complex"/>
    <property type="evidence" value="ECO:0007669"/>
    <property type="project" value="TreeGrafter"/>
</dbReference>
<sequence>MVKLTDIIYRIVDRAYEELFALITNTLPGQDFLDRREEIVNYVDGARHALLHVLVLLEWVWRQKDAINTATGGKVFIGLQAHHVRVALDRLFYTHRDLFRKQMATRPYAFPAAIDILAAGSSVARVSRAIDLSQSKTWLGDRHFLRELNLAIQSSLIVRERVPPQCTCARVENGTLSLMDADNFVLRLTLEHPSPFARWRLVDFQLQLPFKGGYGSCGNAFEVLKLEQRHIQELLAHLAHLLEGNVQPICDTYNLCHSFCNALKLEILILQAKELAKGCWTGHLEVDISRAGILNIVFWKGLDLRPNHEDKEMRLSTVNSKDVEENRFRKGNAMSSCCIRVGLAGEDKMRHLRARCSYQLASKGPVEQSNEELFSLLINQACVSVPSLLRNALEILVGYRLQVVYDILKQETTVKFLLQKGILIIAMHGNSLYLYFYGSYLAFGVDRKSGNIIITASYSRCGGSEKLEGLLHEWHTSIQDVVNPTSIESFIGVFQRVLRHLFLNYLALLASASYDLVCDRKCFELQDFESDKKGGSISREKSSIYFLLDSRSALASGELAPYVTNVGESWYYLELESRGTDLRMITPHAYLVMASASRKMAPLPYIKNRYLLDDFLAEEKSHEVWLSQAVTAARKVMQTCLKLDGAATALDFACPTEISLKNFLSNEKLNLNVGKTHSTRSIEEGKLQSLSVWCTGDDDWIWNIVLPALKVPRFSFDDKFMFKHRNEGWWLEYRNHDSAHIIRLGFRGVWDPLLLGMKLNDVVKAVAGLLSMAASLQRAHPHFVSSDSGEVIPLPLPKLIFWHSGGLACALCHSVFERPLDSVVKHQSPHQGGRFYLAFTDSVMHRVDGAWRLIEEDFCRCRDLKKLLERVEALAYPLRTLARTLSIWPKLDFVILPWSLNSVALTCQAASSRLLLLTVDKPLSDSCGSGVVRLTYGETNALDAEPSREWAKHEFDESAVQEALKACFGLSAV</sequence>
<organism evidence="9 10">
    <name type="scientific">Nannochloropsis gaditana</name>
    <dbReference type="NCBI Taxonomy" id="72520"/>
    <lineage>
        <taxon>Eukaryota</taxon>
        <taxon>Sar</taxon>
        <taxon>Stramenopiles</taxon>
        <taxon>Ochrophyta</taxon>
        <taxon>Eustigmatophyceae</taxon>
        <taxon>Eustigmatales</taxon>
        <taxon>Monodopsidaceae</taxon>
        <taxon>Nannochloropsis</taxon>
    </lineage>
</organism>
<dbReference type="InterPro" id="IPR055122">
    <property type="entry name" value="Med14_N"/>
</dbReference>
<dbReference type="OrthoDB" id="205099at2759"/>
<keyword evidence="10" id="KW-1185">Reference proteome</keyword>
<reference evidence="9 10" key="1">
    <citation type="journal article" date="2014" name="Mol. Plant">
        <title>Chromosome Scale Genome Assembly and Transcriptome Profiling of Nannochloropsis gaditana in Nitrogen Depletion.</title>
        <authorList>
            <person name="Corteggiani Carpinelli E."/>
            <person name="Telatin A."/>
            <person name="Vitulo N."/>
            <person name="Forcato C."/>
            <person name="D'Angelo M."/>
            <person name="Schiavon R."/>
            <person name="Vezzi A."/>
            <person name="Giacometti G.M."/>
            <person name="Morosinotto T."/>
            <person name="Valle G."/>
        </authorList>
    </citation>
    <scope>NUCLEOTIDE SEQUENCE [LARGE SCALE GENOMIC DNA]</scope>
    <source>
        <strain evidence="9 10">B-31</strain>
    </source>
</reference>
<evidence type="ECO:0000256" key="2">
    <source>
        <dbReference type="ARBA" id="ARBA00007813"/>
    </source>
</evidence>
<evidence type="ECO:0000256" key="1">
    <source>
        <dbReference type="ARBA" id="ARBA00004123"/>
    </source>
</evidence>
<comment type="function">
    <text evidence="7">Component of the Mediator complex, a coactivator involved in the regulated transcription of nearly all RNA polymerase II-dependent genes. Mediator functions as a bridge to convey information from gene-specific regulatory proteins to the basal RNA polymerase II transcription machinery. Mediator is recruited to promoters by direct interactions with regulatory proteins and serves as a scaffold for the assembly of a functional preinitiation complex with RNA polymerase II and the general transcription factors.</text>
</comment>
<dbReference type="InterPro" id="IPR013947">
    <property type="entry name" value="Mediator_Med14"/>
</dbReference>
<accession>W7U1S8</accession>
<dbReference type="EMBL" id="AZIL01000117">
    <property type="protein sequence ID" value="EWM29753.1"/>
    <property type="molecule type" value="Genomic_DNA"/>
</dbReference>
<dbReference type="GO" id="GO:0003712">
    <property type="term" value="F:transcription coregulator activity"/>
    <property type="evidence" value="ECO:0007669"/>
    <property type="project" value="UniProtKB-UniRule"/>
</dbReference>